<gene>
    <name evidence="2" type="ORF">NKR19_g2701</name>
</gene>
<feature type="compositionally biased region" description="Gly residues" evidence="1">
    <location>
        <begin position="257"/>
        <end position="275"/>
    </location>
</feature>
<protein>
    <submittedName>
        <fullName evidence="2">Uncharacterized protein</fullName>
    </submittedName>
</protein>
<feature type="compositionally biased region" description="Basic and acidic residues" evidence="1">
    <location>
        <begin position="276"/>
        <end position="287"/>
    </location>
</feature>
<feature type="region of interest" description="Disordered" evidence="1">
    <location>
        <begin position="11"/>
        <end position="42"/>
    </location>
</feature>
<feature type="compositionally biased region" description="Acidic residues" evidence="1">
    <location>
        <begin position="19"/>
        <end position="37"/>
    </location>
</feature>
<reference evidence="2" key="1">
    <citation type="submission" date="2022-07" db="EMBL/GenBank/DDBJ databases">
        <title>Fungi with potential for degradation of polypropylene.</title>
        <authorList>
            <person name="Gostincar C."/>
        </authorList>
    </citation>
    <scope>NUCLEOTIDE SEQUENCE</scope>
    <source>
        <strain evidence="2">EXF-13287</strain>
    </source>
</reference>
<dbReference type="AlphaFoldDB" id="A0AA38W244"/>
<keyword evidence="3" id="KW-1185">Reference proteome</keyword>
<proteinExistence type="predicted"/>
<sequence>MCHICRRLGIIPPQIPDSPDSDDEDTQEDDAATEEGETAQVALLPRAPRLQLYIAPRTLVVTERAPSHDAASTWAAYEVPASVLPSHDSDYNSSVPADTRRAHRPAFGLRIYDATSDATAGRAEQLARRISELTCDQRLAPDSAQGDRIEVVALPSSLPPGRTTSEEDDEGEEERIYALATACVAHNEAERAVRLAVSDPAQAASWYLVEDILANYGGCRKRMWVIDDLPSSWEEGLRRGAERSRRGGELGAVSVGSAGGDGGGGADGDGGGGDGAHGHFLEVRYDQDPNSYGDEEDEEREMEGKPRRELYVIRRPFEKLGEALANFRGVRGNVFHFYQRHFIPDGVLDRELAAARAGGGIGGGETTSLAGAT</sequence>
<evidence type="ECO:0000256" key="1">
    <source>
        <dbReference type="SAM" id="MobiDB-lite"/>
    </source>
</evidence>
<comment type="caution">
    <text evidence="2">The sequence shown here is derived from an EMBL/GenBank/DDBJ whole genome shotgun (WGS) entry which is preliminary data.</text>
</comment>
<evidence type="ECO:0000313" key="3">
    <source>
        <dbReference type="Proteomes" id="UP001174691"/>
    </source>
</evidence>
<accession>A0AA38W244</accession>
<name>A0AA38W244_9PEZI</name>
<evidence type="ECO:0000313" key="2">
    <source>
        <dbReference type="EMBL" id="KAJ9161016.1"/>
    </source>
</evidence>
<feature type="region of interest" description="Disordered" evidence="1">
    <location>
        <begin position="240"/>
        <end position="304"/>
    </location>
</feature>
<dbReference type="Proteomes" id="UP001174691">
    <property type="component" value="Unassembled WGS sequence"/>
</dbReference>
<organism evidence="2 3">
    <name type="scientific">Coniochaeta hoffmannii</name>
    <dbReference type="NCBI Taxonomy" id="91930"/>
    <lineage>
        <taxon>Eukaryota</taxon>
        <taxon>Fungi</taxon>
        <taxon>Dikarya</taxon>
        <taxon>Ascomycota</taxon>
        <taxon>Pezizomycotina</taxon>
        <taxon>Sordariomycetes</taxon>
        <taxon>Sordariomycetidae</taxon>
        <taxon>Coniochaetales</taxon>
        <taxon>Coniochaetaceae</taxon>
        <taxon>Coniochaeta</taxon>
    </lineage>
</organism>
<dbReference type="EMBL" id="JANBVN010000028">
    <property type="protein sequence ID" value="KAJ9161016.1"/>
    <property type="molecule type" value="Genomic_DNA"/>
</dbReference>